<name>A0A4P5NS86_9PROT</name>
<feature type="region of interest" description="Disordered" evidence="1">
    <location>
        <begin position="116"/>
        <end position="157"/>
    </location>
</feature>
<dbReference type="RefSeq" id="WP_141260423.1">
    <property type="nucleotide sequence ID" value="NZ_BDLU01000032.1"/>
</dbReference>
<dbReference type="Proteomes" id="UP000315095">
    <property type="component" value="Unassembled WGS sequence"/>
</dbReference>
<evidence type="ECO:0000313" key="3">
    <source>
        <dbReference type="Proteomes" id="UP000315095"/>
    </source>
</evidence>
<protein>
    <submittedName>
        <fullName evidence="2">Uncharacterized protein</fullName>
    </submittedName>
</protein>
<gene>
    <name evidence="2" type="ORF">MSKU9_1175</name>
</gene>
<sequence length="157" mass="17010">MSTDSNLSPSDTPKRFVWKGSGPASHLKLDFGIGMMSSARNLRIQLEAGRVLDDDIRSAASNCRQQRAYDLLDLLDALMIGAETITLADILKIDAARDRLLVACVAEGIINGDEVSEASQLKADQSKGGRPRPGETVEEARARRVSANSERKDNQNG</sequence>
<proteinExistence type="predicted"/>
<accession>A0A4P5NS86</accession>
<organism evidence="2 3">
    <name type="scientific">Komagataeibacter diospyri</name>
    <dbReference type="NCBI Taxonomy" id="1932662"/>
    <lineage>
        <taxon>Bacteria</taxon>
        <taxon>Pseudomonadati</taxon>
        <taxon>Pseudomonadota</taxon>
        <taxon>Alphaproteobacteria</taxon>
        <taxon>Acetobacterales</taxon>
        <taxon>Acetobacteraceae</taxon>
        <taxon>Komagataeibacter</taxon>
    </lineage>
</organism>
<dbReference type="EMBL" id="BDLU01000032">
    <property type="protein sequence ID" value="GCE83034.1"/>
    <property type="molecule type" value="Genomic_DNA"/>
</dbReference>
<evidence type="ECO:0000256" key="1">
    <source>
        <dbReference type="SAM" id="MobiDB-lite"/>
    </source>
</evidence>
<keyword evidence="3" id="KW-1185">Reference proteome</keyword>
<feature type="compositionally biased region" description="Basic and acidic residues" evidence="1">
    <location>
        <begin position="124"/>
        <end position="142"/>
    </location>
</feature>
<reference evidence="3" key="1">
    <citation type="submission" date="2017-01" db="EMBL/GenBank/DDBJ databases">
        <title>Komagataeibacter sp. MSKU9 whole genome sequencing project.</title>
        <authorList>
            <person name="Matsutani M."/>
            <person name="Naloka K."/>
            <person name="Theeragool G."/>
            <person name="Yakushi T."/>
            <person name="Matsushita K."/>
        </authorList>
    </citation>
    <scope>NUCLEOTIDE SEQUENCE [LARGE SCALE GENOMIC DNA]</scope>
    <source>
        <strain evidence="3">MSKU9</strain>
    </source>
</reference>
<evidence type="ECO:0000313" key="2">
    <source>
        <dbReference type="EMBL" id="GCE83034.1"/>
    </source>
</evidence>
<comment type="caution">
    <text evidence="2">The sequence shown here is derived from an EMBL/GenBank/DDBJ whole genome shotgun (WGS) entry which is preliminary data.</text>
</comment>
<dbReference type="AlphaFoldDB" id="A0A4P5NS86"/>